<organism evidence="9">
    <name type="scientific">Ceratitis capitata</name>
    <name type="common">Mediterranean fruit fly</name>
    <name type="synonym">Tephritis capitata</name>
    <dbReference type="NCBI Taxonomy" id="7213"/>
    <lineage>
        <taxon>Eukaryota</taxon>
        <taxon>Metazoa</taxon>
        <taxon>Ecdysozoa</taxon>
        <taxon>Arthropoda</taxon>
        <taxon>Hexapoda</taxon>
        <taxon>Insecta</taxon>
        <taxon>Pterygota</taxon>
        <taxon>Neoptera</taxon>
        <taxon>Endopterygota</taxon>
        <taxon>Diptera</taxon>
        <taxon>Brachycera</taxon>
        <taxon>Muscomorpha</taxon>
        <taxon>Tephritoidea</taxon>
        <taxon>Tephritidae</taxon>
        <taxon>Ceratitis</taxon>
        <taxon>Ceratitis</taxon>
    </lineage>
</organism>
<dbReference type="KEGG" id="ccat:101456996"/>
<evidence type="ECO:0000256" key="1">
    <source>
        <dbReference type="ARBA" id="ARBA00004123"/>
    </source>
</evidence>
<evidence type="ECO:0000259" key="8">
    <source>
        <dbReference type="Pfam" id="PF10491"/>
    </source>
</evidence>
<dbReference type="GO" id="GO:0003677">
    <property type="term" value="F:DNA binding"/>
    <property type="evidence" value="ECO:0007669"/>
    <property type="project" value="UniProtKB-KW"/>
</dbReference>
<evidence type="ECO:0000256" key="2">
    <source>
        <dbReference type="ARBA" id="ARBA00005713"/>
    </source>
</evidence>
<dbReference type="InterPro" id="IPR039142">
    <property type="entry name" value="NRF1/Ewg"/>
</dbReference>
<accession>W8BY72</accession>
<reference evidence="9" key="2">
    <citation type="journal article" date="2014" name="BMC Genomics">
        <title>A genomic perspective to assessing quality of mass-reared SIT flies used in Mediterranean fruit fly (Ceratitis capitata) eradication in California.</title>
        <authorList>
            <person name="Calla B."/>
            <person name="Hall B."/>
            <person name="Hou S."/>
            <person name="Geib S.M."/>
        </authorList>
    </citation>
    <scope>NUCLEOTIDE SEQUENCE</scope>
</reference>
<comment type="subcellular location">
    <subcellularLocation>
        <location evidence="1">Nucleus</location>
    </subcellularLocation>
</comment>
<dbReference type="PANTHER" id="PTHR20338">
    <property type="entry name" value="NUCLEAR RESPIRATORY FACTOR 1"/>
    <property type="match status" value="1"/>
</dbReference>
<name>W8BY72_CERCA</name>
<sequence length="778" mass="87238">MDEQEEVQQNMISNLPLLFANGYPTSLDKITESQLEKFIPFMVRCSLGHINFQEKTDCSEPEWWPEDFPFTIPFTKPKKFTGNWAQKMKEIIIICYQFHRSVFLLRFCNDLAAYEHASLRFINNYNSTTSLFERRSNKLLVTFRNENMSYDQPQRSRKCLMRQKSKSGNQGRADAEQIMVEPAPFDIYLCDNCDAELYSKEAILEHEKTCNVEDDDDDVILCDTPEPLENTIQPTDSKRNSEDNELRNLFLLNFNLQCRDDSKNGKVQFTSEPSSASKDAKDDKSGFMIIDKNKRMPRRNRAVHSLARCATIPLSSPAGQLLLRTTKTAMTPEYLTERLDRLERFCFAPLLSKSQSKPKYFEKKHTFNNTHCTFKKPQEYSSHVYVFPRRQFSQRRRTESFLFLNSSLIRRCRPISVRLKKITDNEVKSRRSLPNTKLNIKLTRDATRRSNWKISSPSTEIIVDTIDLCSSDEDEGRSNSESRTQVMLHRRSEPGTGLEITRRLINTCSSNNNATSTSAKSSLTISSGGIKQLSLNTTEVSIFPIRKSARNNGPVKGPDKPQIKSAIAAALVSNPRMSSATKSTSLVVNNSLTSATVAAINTPAIQATESTKTSTIGINALLTAPTTAAIFSTPEHGITLPKPLQPSVYIFSNYTANTLTPTTATTATVPTNNEITGPVAGNSFRNQNQENRAQNGAHTNTNASAGLVVKHQISNSNTATPPMITPDWYPELNTLGTSSAAATLNNAKQTTTHLAERERARSLSLVSPSRVISIDLTS</sequence>
<evidence type="ECO:0000256" key="4">
    <source>
        <dbReference type="ARBA" id="ARBA00023125"/>
    </source>
</evidence>
<dbReference type="GO" id="GO:0005634">
    <property type="term" value="C:nucleus"/>
    <property type="evidence" value="ECO:0007669"/>
    <property type="project" value="UniProtKB-SubCell"/>
</dbReference>
<proteinExistence type="evidence at transcript level"/>
<feature type="domain" description="Nuclear respiratory factor 1 NLS/DNA-binding dimerisation" evidence="8">
    <location>
        <begin position="4"/>
        <end position="105"/>
    </location>
</feature>
<reference evidence="9" key="1">
    <citation type="submission" date="2013-07" db="EMBL/GenBank/DDBJ databases">
        <authorList>
            <person name="Geib S."/>
        </authorList>
    </citation>
    <scope>NUCLEOTIDE SEQUENCE</scope>
</reference>
<keyword evidence="5" id="KW-0804">Transcription</keyword>
<dbReference type="Pfam" id="PF10491">
    <property type="entry name" value="Nrf1_DNA-bind"/>
    <property type="match status" value="1"/>
</dbReference>
<keyword evidence="4 9" id="KW-0238">DNA-binding</keyword>
<evidence type="ECO:0000256" key="7">
    <source>
        <dbReference type="SAM" id="MobiDB-lite"/>
    </source>
</evidence>
<evidence type="ECO:0000313" key="9">
    <source>
        <dbReference type="EMBL" id="JAB94199.1"/>
    </source>
</evidence>
<evidence type="ECO:0000256" key="6">
    <source>
        <dbReference type="ARBA" id="ARBA00023242"/>
    </source>
</evidence>
<keyword evidence="6" id="KW-0539">Nucleus</keyword>
<dbReference type="GO" id="GO:0003700">
    <property type="term" value="F:DNA-binding transcription factor activity"/>
    <property type="evidence" value="ECO:0007669"/>
    <property type="project" value="InterPro"/>
</dbReference>
<dbReference type="EMBL" id="GAMC01012356">
    <property type="protein sequence ID" value="JAB94199.1"/>
    <property type="molecule type" value="mRNA"/>
</dbReference>
<evidence type="ECO:0000256" key="3">
    <source>
        <dbReference type="ARBA" id="ARBA00023015"/>
    </source>
</evidence>
<gene>
    <name evidence="9" type="primary">P3A2</name>
</gene>
<keyword evidence="3" id="KW-0805">Transcription regulation</keyword>
<feature type="region of interest" description="Disordered" evidence="7">
    <location>
        <begin position="472"/>
        <end position="493"/>
    </location>
</feature>
<dbReference type="AlphaFoldDB" id="W8BY72"/>
<dbReference type="GO" id="GO:0006357">
    <property type="term" value="P:regulation of transcription by RNA polymerase II"/>
    <property type="evidence" value="ECO:0007669"/>
    <property type="project" value="InterPro"/>
</dbReference>
<comment type="similarity">
    <text evidence="2">Belongs to the NRF1/Ewg family.</text>
</comment>
<protein>
    <submittedName>
        <fullName evidence="9">DNA-binding protein P3A2</fullName>
    </submittedName>
</protein>
<dbReference type="OrthoDB" id="6288734at2759"/>
<evidence type="ECO:0000256" key="5">
    <source>
        <dbReference type="ARBA" id="ARBA00023163"/>
    </source>
</evidence>
<dbReference type="InterPro" id="IPR019525">
    <property type="entry name" value="Nrf1_NLS/DNA-bd_dimer"/>
</dbReference>